<evidence type="ECO:0000313" key="3">
    <source>
        <dbReference type="EMBL" id="MBG6092154.1"/>
    </source>
</evidence>
<dbReference type="Gene3D" id="3.30.565.10">
    <property type="entry name" value="Histidine kinase-like ATPase, C-terminal domain"/>
    <property type="match status" value="1"/>
</dbReference>
<dbReference type="AlphaFoldDB" id="A0A931DP14"/>
<reference evidence="3" key="1">
    <citation type="submission" date="2020-11" db="EMBL/GenBank/DDBJ databases">
        <title>Sequencing the genomes of 1000 actinobacteria strains.</title>
        <authorList>
            <person name="Klenk H.-P."/>
        </authorList>
    </citation>
    <scope>NUCLEOTIDE SEQUENCE</scope>
    <source>
        <strain evidence="3">DSM 43175</strain>
    </source>
</reference>
<keyword evidence="1" id="KW-0723">Serine/threonine-protein kinase</keyword>
<evidence type="ECO:0000256" key="1">
    <source>
        <dbReference type="ARBA" id="ARBA00022527"/>
    </source>
</evidence>
<feature type="domain" description="Histidine kinase/HSP90-like ATPase" evidence="2">
    <location>
        <begin position="11"/>
        <end position="125"/>
    </location>
</feature>
<evidence type="ECO:0000313" key="4">
    <source>
        <dbReference type="Proteomes" id="UP000614047"/>
    </source>
</evidence>
<dbReference type="PANTHER" id="PTHR35526">
    <property type="entry name" value="ANTI-SIGMA-F FACTOR RSBW-RELATED"/>
    <property type="match status" value="1"/>
</dbReference>
<dbReference type="RefSeq" id="WP_197014374.1">
    <property type="nucleotide sequence ID" value="NZ_BAABES010000039.1"/>
</dbReference>
<proteinExistence type="predicted"/>
<dbReference type="Proteomes" id="UP000614047">
    <property type="component" value="Unassembled WGS sequence"/>
</dbReference>
<name>A0A931DP14_9ACTN</name>
<dbReference type="InterPro" id="IPR003594">
    <property type="entry name" value="HATPase_dom"/>
</dbReference>
<comment type="caution">
    <text evidence="3">The sequence shown here is derived from an EMBL/GenBank/DDBJ whole genome shotgun (WGS) entry which is preliminary data.</text>
</comment>
<organism evidence="3 4">
    <name type="scientific">Actinomadura viridis</name>
    <dbReference type="NCBI Taxonomy" id="58110"/>
    <lineage>
        <taxon>Bacteria</taxon>
        <taxon>Bacillati</taxon>
        <taxon>Actinomycetota</taxon>
        <taxon>Actinomycetes</taxon>
        <taxon>Streptosporangiales</taxon>
        <taxon>Thermomonosporaceae</taxon>
        <taxon>Actinomadura</taxon>
    </lineage>
</organism>
<dbReference type="CDD" id="cd16936">
    <property type="entry name" value="HATPase_RsbW-like"/>
    <property type="match status" value="1"/>
</dbReference>
<keyword evidence="1" id="KW-0808">Transferase</keyword>
<dbReference type="EMBL" id="JADOUA010000001">
    <property type="protein sequence ID" value="MBG6092154.1"/>
    <property type="molecule type" value="Genomic_DNA"/>
</dbReference>
<keyword evidence="1" id="KW-0418">Kinase</keyword>
<dbReference type="InterPro" id="IPR036890">
    <property type="entry name" value="HATPase_C_sf"/>
</dbReference>
<sequence>MLASRAASGVARSAVRDVLLGLGYPHAVGDAQLIIAEMVNNAIAVSPPDSTIRIFVGFRPLGLVVAVWDGDSRMPQRRPAAGVTLRTLDLRPENFDRNGGWGLALIEALARRAWLEHAVTGKWVCALLNV</sequence>
<dbReference type="GO" id="GO:0004674">
    <property type="term" value="F:protein serine/threonine kinase activity"/>
    <property type="evidence" value="ECO:0007669"/>
    <property type="project" value="UniProtKB-KW"/>
</dbReference>
<dbReference type="PANTHER" id="PTHR35526:SF3">
    <property type="entry name" value="ANTI-SIGMA-F FACTOR RSBW"/>
    <property type="match status" value="1"/>
</dbReference>
<evidence type="ECO:0000259" key="2">
    <source>
        <dbReference type="Pfam" id="PF13581"/>
    </source>
</evidence>
<accession>A0A931DP14</accession>
<dbReference type="SUPFAM" id="SSF55874">
    <property type="entry name" value="ATPase domain of HSP90 chaperone/DNA topoisomerase II/histidine kinase"/>
    <property type="match status" value="1"/>
</dbReference>
<dbReference type="InterPro" id="IPR050267">
    <property type="entry name" value="Anti-sigma-factor_SerPK"/>
</dbReference>
<gene>
    <name evidence="3" type="ORF">IW256_006267</name>
</gene>
<protein>
    <submittedName>
        <fullName evidence="3">Anti-sigma regulatory factor (Ser/Thr protein kinase)</fullName>
    </submittedName>
</protein>
<dbReference type="Pfam" id="PF13581">
    <property type="entry name" value="HATPase_c_2"/>
    <property type="match status" value="1"/>
</dbReference>
<keyword evidence="4" id="KW-1185">Reference proteome</keyword>